<gene>
    <name evidence="2" type="ORF">GHO39_13035</name>
</gene>
<name>A0A7X1XGX6_9PSED</name>
<dbReference type="Pfam" id="PF06048">
    <property type="entry name" value="DUF927"/>
    <property type="match status" value="1"/>
</dbReference>
<proteinExistence type="predicted"/>
<dbReference type="InterPro" id="IPR009270">
    <property type="entry name" value="DUF927"/>
</dbReference>
<organism evidence="2 3">
    <name type="scientific">Pseudomonas helleri</name>
    <dbReference type="NCBI Taxonomy" id="1608996"/>
    <lineage>
        <taxon>Bacteria</taxon>
        <taxon>Pseudomonadati</taxon>
        <taxon>Pseudomonadota</taxon>
        <taxon>Gammaproteobacteria</taxon>
        <taxon>Pseudomonadales</taxon>
        <taxon>Pseudomonadaceae</taxon>
        <taxon>Pseudomonas</taxon>
    </lineage>
</organism>
<comment type="caution">
    <text evidence="2">The sequence shown here is derived from an EMBL/GenBank/DDBJ whole genome shotgun (WGS) entry which is preliminary data.</text>
</comment>
<reference evidence="2 3" key="1">
    <citation type="submission" date="2019-10" db="EMBL/GenBank/DDBJ databases">
        <title>Evaluation of single-gene subtyping targets for Pseudomonas.</title>
        <authorList>
            <person name="Reichler S.J."/>
            <person name="Orsi R.H."/>
            <person name="Wiedmann M."/>
            <person name="Martin N.H."/>
            <person name="Murphy S.I."/>
        </authorList>
    </citation>
    <scope>NUCLEOTIDE SEQUENCE [LARGE SCALE GENOMIC DNA]</scope>
    <source>
        <strain evidence="2 3">FSL R10-3254</strain>
    </source>
</reference>
<dbReference type="Proteomes" id="UP000489190">
    <property type="component" value="Unassembled WGS sequence"/>
</dbReference>
<dbReference type="RefSeq" id="WP_153328695.1">
    <property type="nucleotide sequence ID" value="NZ_WIWI01000031.1"/>
</dbReference>
<dbReference type="AlphaFoldDB" id="A0A7X1XGX6"/>
<protein>
    <submittedName>
        <fullName evidence="2">DUF927 domain-containing protein</fullName>
    </submittedName>
</protein>
<sequence length="583" mass="63827">MTAANVTPLVPEPEAAKIERPEYRVYDHGVTLDGANLRPGVWYHGHKEDPKTREHLPFNEWLCGPMHVDAVTRNEAQDGDYGRLLRFRNEDKRWLTWAMPNELLAGKPDAILAVLLSMGLNVDYKRRSQVCQYIAAQHPNKRVIAATSTGWHTPELFIMPRQNVGKGEAIFQSEAANGDDYRQGGTLDGWQSGIGAKCEGNPLLLLSVCASLAGSLLFHLQRQGGGFHIVGDSSTGKSSAILAGASVWGHGEDFKRTWRATGNGLEGIAAQRNDTLLALDEIGEADPREIGAVVYAMANGTGKARASRTGAARAARRWRVMLFSSGEVGLSALMAEGGKRSRAGQEIRLLDIPARRTYGAWDNLHCMAGGREFSDAIQRASVTDYGHAGPEFIRKLLESGDIVKLPERLASFCEKFPSTSGQESRAAERFAVVAMAGELAISFGVLPIPPDTVSDAMLELFEVWRAGRGEGPSEDRQILRAVADFIARHGDTRFSSADDPQGEARDRAGYWENAPSGRLYLFYRTGLEEAAKGYDLGRVVQALDSVGAITKREHGKHQHKKCLPDGTKPRLYWIDPATLEPET</sequence>
<dbReference type="EMBL" id="WIWI01000031">
    <property type="protein sequence ID" value="MQT90046.1"/>
    <property type="molecule type" value="Genomic_DNA"/>
</dbReference>
<feature type="domain" description="DUF927" evidence="1">
    <location>
        <begin position="38"/>
        <end position="316"/>
    </location>
</feature>
<accession>A0A7X1XGX6</accession>
<evidence type="ECO:0000259" key="1">
    <source>
        <dbReference type="Pfam" id="PF06048"/>
    </source>
</evidence>
<evidence type="ECO:0000313" key="3">
    <source>
        <dbReference type="Proteomes" id="UP000489190"/>
    </source>
</evidence>
<evidence type="ECO:0000313" key="2">
    <source>
        <dbReference type="EMBL" id="MQT90046.1"/>
    </source>
</evidence>